<evidence type="ECO:0000256" key="1">
    <source>
        <dbReference type="ARBA" id="ARBA00005417"/>
    </source>
</evidence>
<sequence>MTDKNNVIALDHVTKIYKLFKNDKKRFLATFIKSVTYREKRAINDVSFSVKKGESVALFGRNGAGKSTILKMITGVSFPTHGKIHVKGRVGALLELTAGFDPEFSGRENIYLKGQLTGMTNKEIEEVEEDIVEFAEIGEYIDQPLRTYSSGMKARLGFAINVCIRPDILIVDEALSVGDLKFQKKCVDRIKKMIKDYGTTLLLVTHSTATAKQFCDRGIVLRSGRVLYDGNIKKAVSMYNESLKRKETTDLTRVTSESENRIKHPVEMSHKQMIILILLLTVLVVGLGIVLSFMRM</sequence>
<keyword evidence="5" id="KW-0812">Transmembrane</keyword>
<evidence type="ECO:0000256" key="2">
    <source>
        <dbReference type="ARBA" id="ARBA00022448"/>
    </source>
</evidence>
<evidence type="ECO:0000313" key="7">
    <source>
        <dbReference type="EMBL" id="MBC8569058.1"/>
    </source>
</evidence>
<comment type="similarity">
    <text evidence="1">Belongs to the ABC transporter superfamily.</text>
</comment>
<gene>
    <name evidence="7" type="ORF">H8692_09850</name>
</gene>
<dbReference type="GO" id="GO:0005524">
    <property type="term" value="F:ATP binding"/>
    <property type="evidence" value="ECO:0007669"/>
    <property type="project" value="UniProtKB-KW"/>
</dbReference>
<feature type="domain" description="ABC transporter" evidence="6">
    <location>
        <begin position="8"/>
        <end position="248"/>
    </location>
</feature>
<dbReference type="GO" id="GO:0016887">
    <property type="term" value="F:ATP hydrolysis activity"/>
    <property type="evidence" value="ECO:0007669"/>
    <property type="project" value="InterPro"/>
</dbReference>
<dbReference type="InterPro" id="IPR017871">
    <property type="entry name" value="ABC_transporter-like_CS"/>
</dbReference>
<evidence type="ECO:0000256" key="5">
    <source>
        <dbReference type="SAM" id="Phobius"/>
    </source>
</evidence>
<dbReference type="Pfam" id="PF00005">
    <property type="entry name" value="ABC_tran"/>
    <property type="match status" value="1"/>
</dbReference>
<dbReference type="InterPro" id="IPR027417">
    <property type="entry name" value="P-loop_NTPase"/>
</dbReference>
<dbReference type="Proteomes" id="UP000610862">
    <property type="component" value="Unassembled WGS sequence"/>
</dbReference>
<comment type="caution">
    <text evidence="7">The sequence shown here is derived from an EMBL/GenBank/DDBJ whole genome shotgun (WGS) entry which is preliminary data.</text>
</comment>
<name>A0A926IAC3_9FIRM</name>
<dbReference type="AlphaFoldDB" id="A0A926IAC3"/>
<evidence type="ECO:0000259" key="6">
    <source>
        <dbReference type="PROSITE" id="PS50893"/>
    </source>
</evidence>
<proteinExistence type="inferred from homology"/>
<keyword evidence="8" id="KW-1185">Reference proteome</keyword>
<keyword evidence="5" id="KW-0472">Membrane</keyword>
<reference evidence="7" key="1">
    <citation type="submission" date="2020-08" db="EMBL/GenBank/DDBJ databases">
        <title>Genome public.</title>
        <authorList>
            <person name="Liu C."/>
            <person name="Sun Q."/>
        </authorList>
    </citation>
    <scope>NUCLEOTIDE SEQUENCE</scope>
    <source>
        <strain evidence="7">NSJ-24</strain>
    </source>
</reference>
<dbReference type="Gene3D" id="3.40.50.300">
    <property type="entry name" value="P-loop containing nucleotide triphosphate hydrolases"/>
    <property type="match status" value="1"/>
</dbReference>
<dbReference type="EMBL" id="JACRTA010000003">
    <property type="protein sequence ID" value="MBC8569058.1"/>
    <property type="molecule type" value="Genomic_DNA"/>
</dbReference>
<keyword evidence="3" id="KW-0547">Nucleotide-binding</keyword>
<dbReference type="CDD" id="cd03220">
    <property type="entry name" value="ABC_KpsT_Wzt"/>
    <property type="match status" value="1"/>
</dbReference>
<dbReference type="PANTHER" id="PTHR46743:SF2">
    <property type="entry name" value="TEICHOIC ACIDS EXPORT ATP-BINDING PROTEIN TAGH"/>
    <property type="match status" value="1"/>
</dbReference>
<dbReference type="InterPro" id="IPR015860">
    <property type="entry name" value="ABC_transpr_TagH-like"/>
</dbReference>
<keyword evidence="4 7" id="KW-0067">ATP-binding</keyword>
<dbReference type="GO" id="GO:0140359">
    <property type="term" value="F:ABC-type transporter activity"/>
    <property type="evidence" value="ECO:0007669"/>
    <property type="project" value="InterPro"/>
</dbReference>
<dbReference type="PROSITE" id="PS00211">
    <property type="entry name" value="ABC_TRANSPORTER_1"/>
    <property type="match status" value="1"/>
</dbReference>
<keyword evidence="2" id="KW-0813">Transport</keyword>
<dbReference type="InterPro" id="IPR050683">
    <property type="entry name" value="Bact_Polysacc_Export_ATP-bd"/>
</dbReference>
<dbReference type="GO" id="GO:0016020">
    <property type="term" value="C:membrane"/>
    <property type="evidence" value="ECO:0007669"/>
    <property type="project" value="InterPro"/>
</dbReference>
<feature type="transmembrane region" description="Helical" evidence="5">
    <location>
        <begin position="273"/>
        <end position="294"/>
    </location>
</feature>
<dbReference type="InterPro" id="IPR003593">
    <property type="entry name" value="AAA+_ATPase"/>
</dbReference>
<organism evidence="7 8">
    <name type="scientific">Lentihominibacter hominis</name>
    <dbReference type="NCBI Taxonomy" id="2763645"/>
    <lineage>
        <taxon>Bacteria</taxon>
        <taxon>Bacillati</taxon>
        <taxon>Bacillota</taxon>
        <taxon>Clostridia</taxon>
        <taxon>Peptostreptococcales</taxon>
        <taxon>Anaerovoracaceae</taxon>
        <taxon>Lentihominibacter</taxon>
    </lineage>
</organism>
<accession>A0A926IAC3</accession>
<dbReference type="SUPFAM" id="SSF52540">
    <property type="entry name" value="P-loop containing nucleoside triphosphate hydrolases"/>
    <property type="match status" value="1"/>
</dbReference>
<dbReference type="PROSITE" id="PS50893">
    <property type="entry name" value="ABC_TRANSPORTER_2"/>
    <property type="match status" value="1"/>
</dbReference>
<keyword evidence="5" id="KW-1133">Transmembrane helix</keyword>
<dbReference type="SMART" id="SM00382">
    <property type="entry name" value="AAA"/>
    <property type="match status" value="1"/>
</dbReference>
<protein>
    <submittedName>
        <fullName evidence="7">ABC transporter ATP-binding protein</fullName>
    </submittedName>
</protein>
<evidence type="ECO:0000256" key="3">
    <source>
        <dbReference type="ARBA" id="ARBA00022741"/>
    </source>
</evidence>
<evidence type="ECO:0000313" key="8">
    <source>
        <dbReference type="Proteomes" id="UP000610862"/>
    </source>
</evidence>
<dbReference type="PANTHER" id="PTHR46743">
    <property type="entry name" value="TEICHOIC ACIDS EXPORT ATP-BINDING PROTEIN TAGH"/>
    <property type="match status" value="1"/>
</dbReference>
<dbReference type="InterPro" id="IPR003439">
    <property type="entry name" value="ABC_transporter-like_ATP-bd"/>
</dbReference>
<evidence type="ECO:0000256" key="4">
    <source>
        <dbReference type="ARBA" id="ARBA00022840"/>
    </source>
</evidence>